<dbReference type="Gene3D" id="3.80.10.10">
    <property type="entry name" value="Ribonuclease Inhibitor"/>
    <property type="match status" value="1"/>
</dbReference>
<feature type="region of interest" description="Disordered" evidence="1">
    <location>
        <begin position="1"/>
        <end position="42"/>
    </location>
</feature>
<feature type="compositionally biased region" description="Low complexity" evidence="1">
    <location>
        <begin position="220"/>
        <end position="231"/>
    </location>
</feature>
<accession>A0ABQ8X2R4</accession>
<dbReference type="InterPro" id="IPR051279">
    <property type="entry name" value="PP1-Reg/Actin-Interact_Protein"/>
</dbReference>
<protein>
    <submittedName>
        <fullName evidence="2">Leucine-rich repeat</fullName>
    </submittedName>
</protein>
<dbReference type="InterPro" id="IPR001611">
    <property type="entry name" value="Leu-rich_rpt"/>
</dbReference>
<proteinExistence type="predicted"/>
<organism evidence="2 3">
    <name type="scientific">Anaeramoeba flamelloides</name>
    <dbReference type="NCBI Taxonomy" id="1746091"/>
    <lineage>
        <taxon>Eukaryota</taxon>
        <taxon>Metamonada</taxon>
        <taxon>Anaeramoebidae</taxon>
        <taxon>Anaeramoeba</taxon>
    </lineage>
</organism>
<feature type="compositionally biased region" description="Basic and acidic residues" evidence="1">
    <location>
        <begin position="248"/>
        <end position="279"/>
    </location>
</feature>
<evidence type="ECO:0000313" key="3">
    <source>
        <dbReference type="Proteomes" id="UP001150062"/>
    </source>
</evidence>
<dbReference type="Pfam" id="PF13516">
    <property type="entry name" value="LRR_6"/>
    <property type="match status" value="2"/>
</dbReference>
<reference evidence="2" key="1">
    <citation type="submission" date="2022-08" db="EMBL/GenBank/DDBJ databases">
        <title>Novel sulfate-reducing endosymbionts in the free-living metamonad Anaeramoeba.</title>
        <authorList>
            <person name="Jerlstrom-Hultqvist J."/>
            <person name="Cepicka I."/>
            <person name="Gallot-Lavallee L."/>
            <person name="Salas-Leiva D."/>
            <person name="Curtis B.A."/>
            <person name="Zahonova K."/>
            <person name="Pipaliya S."/>
            <person name="Dacks J."/>
            <person name="Roger A.J."/>
        </authorList>
    </citation>
    <scope>NUCLEOTIDE SEQUENCE</scope>
    <source>
        <strain evidence="2">Schooner1</strain>
    </source>
</reference>
<dbReference type="PANTHER" id="PTHR24112:SF66">
    <property type="entry name" value="LEUCINE-RICH REPEAT, ISOFORM F"/>
    <property type="match status" value="1"/>
</dbReference>
<gene>
    <name evidence="2" type="ORF">M0813_10468</name>
</gene>
<feature type="compositionally biased region" description="Basic residues" evidence="1">
    <location>
        <begin position="24"/>
        <end position="42"/>
    </location>
</feature>
<dbReference type="SUPFAM" id="SSF52047">
    <property type="entry name" value="RNI-like"/>
    <property type="match status" value="2"/>
</dbReference>
<evidence type="ECO:0000256" key="1">
    <source>
        <dbReference type="SAM" id="MobiDB-lite"/>
    </source>
</evidence>
<dbReference type="PANTHER" id="PTHR24112">
    <property type="entry name" value="LEUCINE-RICH REPEAT, ISOFORM F-RELATED"/>
    <property type="match status" value="1"/>
</dbReference>
<evidence type="ECO:0000313" key="2">
    <source>
        <dbReference type="EMBL" id="KAJ6226930.1"/>
    </source>
</evidence>
<dbReference type="Proteomes" id="UP001150062">
    <property type="component" value="Unassembled WGS sequence"/>
</dbReference>
<sequence length="925" mass="107546">MSKVSKNEKKLKKKQQKEEEKYQKKLKKKQKQIEKQKRKLKKKTKKIDFYKLKKLSIEERTIVEGTIEEELNEKVLMAEKILKKKSLKKIENRIFVVTNYRVVTIGKRKKSLKKKICRNGHIYDLKKIEYYDKAHFKLLFKDFVIDVYHPKALSFLETIKKNYSKITIGMPAEKLCIFEDFSFVTSEISYSSMGSGEENSSKIDLNQKKSLFVQNTQVVSSTDESSTSRSESTSKIENKKTSQFQDHLQTKEHEEKKLDKTEEVRKKNEKKENEYKEDDKDYSYEKFNKEQLDKRTKMDIKKVKSENEKLNMKALEAPKTVKKTYFQNNLNKDEMLRAHTVDCVPNIKKSSSIWNLQSIHQERKYPGNGFSEQYKAWCSYYETNASRAFLKFVQKECYENKNKSKRKLLNLSNFKRIDLYKDNSIDIYPIIAALKYNNYFIELKLSNIYRKDPITLISEVLEFNSTLSKMTLSGLESNEGFSKLGKAIRKNVNCQLTYIDLSGNKIQSKDAKNLAHGLSCLQYLETLNLSFCNLSESSVATILLNLLACKKIKYLNLAGNKFGKKGAELLNQLIIKNQLKVLMLDYTSVDFRLIAVSIVRSKIQVLSLMGNKFTKEQFWCLSETFKEVSSIRRLDISNVTLNHNYFPLLVDSILFNKNLDHFSLYSSNNHFNLEMCEKILQVFQTNPDSESLEELILDNSELGSEGINIILKCAAISKSLKKLSISRNIPKGKDIELIEESLFNLFTNSNSLTHFRCKGNEKYYLGENFCSIFNSLVKSKQIELLDLSGNNFTNQGLNIISNMLSENRILVHTLFIDNNLWDLSSLETFSKAVKKNKYLITPLWPEKDAQFLLESASKKSSKSVKTHLSKMKERYNKQLNKNKGKIQDYKCTGLLISADGMESMNQKKLLFYITQLFSIHMKSVQ</sequence>
<name>A0ABQ8X2R4_9EUKA</name>
<keyword evidence="3" id="KW-1185">Reference proteome</keyword>
<dbReference type="InterPro" id="IPR032675">
    <property type="entry name" value="LRR_dom_sf"/>
</dbReference>
<comment type="caution">
    <text evidence="2">The sequence shown here is derived from an EMBL/GenBank/DDBJ whole genome shotgun (WGS) entry which is preliminary data.</text>
</comment>
<feature type="region of interest" description="Disordered" evidence="1">
    <location>
        <begin position="216"/>
        <end position="279"/>
    </location>
</feature>
<dbReference type="SMART" id="SM00368">
    <property type="entry name" value="LRR_RI"/>
    <property type="match status" value="4"/>
</dbReference>
<dbReference type="EMBL" id="JAOAOG010000339">
    <property type="protein sequence ID" value="KAJ6226930.1"/>
    <property type="molecule type" value="Genomic_DNA"/>
</dbReference>